<dbReference type="PANTHER" id="PTHR43725:SF8">
    <property type="entry name" value="CHLOROPLAST STEM-LOOP BINDING PROTEIN OF 41 KDA B, CHLOROPLASTIC"/>
    <property type="match status" value="1"/>
</dbReference>
<keyword evidence="1" id="KW-1185">Reference proteome</keyword>
<dbReference type="PANTHER" id="PTHR43725">
    <property type="entry name" value="UDP-GLUCOSE 4-EPIMERASE"/>
    <property type="match status" value="1"/>
</dbReference>
<reference evidence="2" key="1">
    <citation type="submission" date="2025-08" db="UniProtKB">
        <authorList>
            <consortium name="RefSeq"/>
        </authorList>
    </citation>
    <scope>IDENTIFICATION</scope>
    <source>
        <tissue evidence="2">Leaf</tissue>
    </source>
</reference>
<proteinExistence type="predicted"/>
<dbReference type="Proteomes" id="UP000504610">
    <property type="component" value="Unplaced"/>
</dbReference>
<dbReference type="KEGG" id="rsz:108830281"/>
<dbReference type="GO" id="GO:0005996">
    <property type="term" value="P:monosaccharide metabolic process"/>
    <property type="evidence" value="ECO:0007669"/>
    <property type="project" value="TreeGrafter"/>
</dbReference>
<evidence type="ECO:0000313" key="1">
    <source>
        <dbReference type="Proteomes" id="UP000504610"/>
    </source>
</evidence>
<dbReference type="InterPro" id="IPR036291">
    <property type="entry name" value="NAD(P)-bd_dom_sf"/>
</dbReference>
<name>A0A9W3CL18_RAPSA</name>
<dbReference type="SUPFAM" id="SSF51735">
    <property type="entry name" value="NAD(P)-binding Rossmann-fold domains"/>
    <property type="match status" value="1"/>
</dbReference>
<dbReference type="GO" id="GO:0005829">
    <property type="term" value="C:cytosol"/>
    <property type="evidence" value="ECO:0007669"/>
    <property type="project" value="TreeGrafter"/>
</dbReference>
<dbReference type="AlphaFoldDB" id="A0A9W3CL18"/>
<dbReference type="GO" id="GO:0003978">
    <property type="term" value="F:UDP-glucose 4-epimerase activity"/>
    <property type="evidence" value="ECO:0007669"/>
    <property type="project" value="TreeGrafter"/>
</dbReference>
<dbReference type="RefSeq" id="XP_056852313.1">
    <property type="nucleotide sequence ID" value="XM_056996333.1"/>
</dbReference>
<dbReference type="GeneID" id="108830281"/>
<dbReference type="Gene3D" id="3.40.50.720">
    <property type="entry name" value="NAD(P)-binding Rossmann-like Domain"/>
    <property type="match status" value="1"/>
</dbReference>
<sequence>MAYIYCSSAGVYLKSNILPHREVDAVDQKSRHKGNLETESLLQSKGVNWTSIRSVYIYGPLNYNPVEEWFFHRLKAGRPIPVPNSGIQISQDLATAFFAVLGNEKASKEIFNISGEKYAGGFPEPEIVHYNPKKFDFGKKKAFPFRDQHFFASVEKAKHVLGWKPEFDLVEGLTDSYNLDFGRGTFRKEGDFTTDGMVLSKKLVPPS</sequence>
<dbReference type="OrthoDB" id="419598at2759"/>
<organism evidence="1 2">
    <name type="scientific">Raphanus sativus</name>
    <name type="common">Radish</name>
    <name type="synonym">Raphanus raphanistrum var. sativus</name>
    <dbReference type="NCBI Taxonomy" id="3726"/>
    <lineage>
        <taxon>Eukaryota</taxon>
        <taxon>Viridiplantae</taxon>
        <taxon>Streptophyta</taxon>
        <taxon>Embryophyta</taxon>
        <taxon>Tracheophyta</taxon>
        <taxon>Spermatophyta</taxon>
        <taxon>Magnoliopsida</taxon>
        <taxon>eudicotyledons</taxon>
        <taxon>Gunneridae</taxon>
        <taxon>Pentapetalae</taxon>
        <taxon>rosids</taxon>
        <taxon>malvids</taxon>
        <taxon>Brassicales</taxon>
        <taxon>Brassicaceae</taxon>
        <taxon>Brassiceae</taxon>
        <taxon>Raphanus</taxon>
    </lineage>
</organism>
<evidence type="ECO:0000313" key="2">
    <source>
        <dbReference type="RefSeq" id="XP_056852313.1"/>
    </source>
</evidence>
<accession>A0A9W3CL18</accession>
<protein>
    <submittedName>
        <fullName evidence="2">Chloroplast stem-loop binding protein of 41 kDa b, chloroplastic-like</fullName>
    </submittedName>
</protein>
<gene>
    <name evidence="2" type="primary">LOC108830281</name>
</gene>